<dbReference type="GO" id="GO:0006874">
    <property type="term" value="P:intracellular calcium ion homeostasis"/>
    <property type="evidence" value="ECO:0007669"/>
    <property type="project" value="TreeGrafter"/>
</dbReference>
<dbReference type="NCBIfam" id="TIGR00367">
    <property type="entry name" value="calcium/sodium antiporter"/>
    <property type="match status" value="1"/>
</dbReference>
<comment type="caution">
    <text evidence="7">The sequence shown here is derived from an EMBL/GenBank/DDBJ whole genome shotgun (WGS) entry which is preliminary data.</text>
</comment>
<evidence type="ECO:0000313" key="7">
    <source>
        <dbReference type="EMBL" id="RIJ31569.1"/>
    </source>
</evidence>
<dbReference type="OrthoDB" id="9794225at2"/>
<feature type="transmembrane region" description="Helical" evidence="5">
    <location>
        <begin position="272"/>
        <end position="290"/>
    </location>
</feature>
<sequence>MPDLTLLAALVGGLVILAVAGDFLVNGAVALARRIGVSPLVAGILIVGFGTSAPEMVVAVDASSQGQPGIAIGNIVGSNIANIWLVLAVPAFLIPLATRQFGLRRSYWIMIAVTAVWIGWTAFMPLTPVFGFVLLGSLILYSILMLVWTSQGIRKGIDVGLEDEGESLGTTAMWFNLLIGLVGLPLGAHLIVEGGAGIARIYAVPEEVIGLTLLAIGTSLPELGAGIAAGLRRRGEVVIGNVIGSNIFNLAGSGAIIAFFGPTDLAPTFLQFDHWALAGAAIILGLFVLPRSRVTRLAALAMLLVYAVYIYGLIHGWDVTGEVESWIGRS</sequence>
<accession>A0A399RNR5</accession>
<dbReference type="PANTHER" id="PTHR10846">
    <property type="entry name" value="SODIUM/POTASSIUM/CALCIUM EXCHANGER"/>
    <property type="match status" value="1"/>
</dbReference>
<dbReference type="GO" id="GO:0005886">
    <property type="term" value="C:plasma membrane"/>
    <property type="evidence" value="ECO:0007669"/>
    <property type="project" value="TreeGrafter"/>
</dbReference>
<organism evidence="7 8">
    <name type="scientific">Henriciella algicola</name>
    <dbReference type="NCBI Taxonomy" id="1608422"/>
    <lineage>
        <taxon>Bacteria</taxon>
        <taxon>Pseudomonadati</taxon>
        <taxon>Pseudomonadota</taxon>
        <taxon>Alphaproteobacteria</taxon>
        <taxon>Hyphomonadales</taxon>
        <taxon>Hyphomonadaceae</taxon>
        <taxon>Henriciella</taxon>
    </lineage>
</organism>
<evidence type="ECO:0000313" key="8">
    <source>
        <dbReference type="Proteomes" id="UP000265845"/>
    </source>
</evidence>
<dbReference type="InterPro" id="IPR004837">
    <property type="entry name" value="NaCa_Exmemb"/>
</dbReference>
<evidence type="ECO:0000256" key="2">
    <source>
        <dbReference type="ARBA" id="ARBA00022692"/>
    </source>
</evidence>
<dbReference type="RefSeq" id="WP_119453063.1">
    <property type="nucleotide sequence ID" value="NZ_QWGA01000003.1"/>
</dbReference>
<feature type="domain" description="Sodium/calcium exchanger membrane region" evidence="6">
    <location>
        <begin position="175"/>
        <end position="313"/>
    </location>
</feature>
<feature type="transmembrane region" description="Helical" evidence="5">
    <location>
        <begin position="238"/>
        <end position="260"/>
    </location>
</feature>
<evidence type="ECO:0000259" key="6">
    <source>
        <dbReference type="Pfam" id="PF01699"/>
    </source>
</evidence>
<dbReference type="Gene3D" id="1.20.1420.30">
    <property type="entry name" value="NCX, central ion-binding region"/>
    <property type="match status" value="2"/>
</dbReference>
<feature type="transmembrane region" description="Helical" evidence="5">
    <location>
        <begin position="106"/>
        <end position="123"/>
    </location>
</feature>
<feature type="transmembrane region" description="Helical" evidence="5">
    <location>
        <begin position="208"/>
        <end position="231"/>
    </location>
</feature>
<protein>
    <submittedName>
        <fullName evidence="7">Sodium:calcium antiporter</fullName>
    </submittedName>
</protein>
<feature type="transmembrane region" description="Helical" evidence="5">
    <location>
        <begin position="37"/>
        <end position="58"/>
    </location>
</feature>
<feature type="transmembrane region" description="Helical" evidence="5">
    <location>
        <begin position="297"/>
        <end position="317"/>
    </location>
</feature>
<keyword evidence="4 5" id="KW-0472">Membrane</keyword>
<dbReference type="Proteomes" id="UP000265845">
    <property type="component" value="Unassembled WGS sequence"/>
</dbReference>
<keyword evidence="2 5" id="KW-0812">Transmembrane</keyword>
<feature type="transmembrane region" description="Helical" evidence="5">
    <location>
        <begin position="168"/>
        <end position="188"/>
    </location>
</feature>
<proteinExistence type="predicted"/>
<dbReference type="InterPro" id="IPR004481">
    <property type="entry name" value="K/Na/Ca-exchanger"/>
</dbReference>
<feature type="transmembrane region" description="Helical" evidence="5">
    <location>
        <begin position="70"/>
        <end position="94"/>
    </location>
</feature>
<feature type="transmembrane region" description="Helical" evidence="5">
    <location>
        <begin position="6"/>
        <end position="25"/>
    </location>
</feature>
<name>A0A399RNR5_9PROT</name>
<evidence type="ECO:0000256" key="4">
    <source>
        <dbReference type="ARBA" id="ARBA00023136"/>
    </source>
</evidence>
<dbReference type="GO" id="GO:0008273">
    <property type="term" value="F:calcium, potassium:sodium antiporter activity"/>
    <property type="evidence" value="ECO:0007669"/>
    <property type="project" value="TreeGrafter"/>
</dbReference>
<dbReference type="AlphaFoldDB" id="A0A399RNR5"/>
<evidence type="ECO:0000256" key="3">
    <source>
        <dbReference type="ARBA" id="ARBA00022989"/>
    </source>
</evidence>
<comment type="subcellular location">
    <subcellularLocation>
        <location evidence="1">Membrane</location>
        <topology evidence="1">Multi-pass membrane protein</topology>
    </subcellularLocation>
</comment>
<feature type="domain" description="Sodium/calcium exchanger membrane region" evidence="6">
    <location>
        <begin position="7"/>
        <end position="146"/>
    </location>
</feature>
<evidence type="ECO:0000256" key="5">
    <source>
        <dbReference type="SAM" id="Phobius"/>
    </source>
</evidence>
<evidence type="ECO:0000256" key="1">
    <source>
        <dbReference type="ARBA" id="ARBA00004141"/>
    </source>
</evidence>
<dbReference type="InterPro" id="IPR044880">
    <property type="entry name" value="NCX_ion-bd_dom_sf"/>
</dbReference>
<reference evidence="7 8" key="1">
    <citation type="submission" date="2018-08" db="EMBL/GenBank/DDBJ databases">
        <title>Henriciella mobilis sp. nov., isolated from seawater.</title>
        <authorList>
            <person name="Cheng H."/>
            <person name="Wu Y.-H."/>
            <person name="Xu X.-W."/>
            <person name="Guo L.-L."/>
        </authorList>
    </citation>
    <scope>NUCLEOTIDE SEQUENCE [LARGE SCALE GENOMIC DNA]</scope>
    <source>
        <strain evidence="7 8">CCUG67844</strain>
    </source>
</reference>
<gene>
    <name evidence="7" type="ORF">D1222_04805</name>
</gene>
<dbReference type="EMBL" id="QWGA01000003">
    <property type="protein sequence ID" value="RIJ31569.1"/>
    <property type="molecule type" value="Genomic_DNA"/>
</dbReference>
<dbReference type="GO" id="GO:0005262">
    <property type="term" value="F:calcium channel activity"/>
    <property type="evidence" value="ECO:0007669"/>
    <property type="project" value="TreeGrafter"/>
</dbReference>
<dbReference type="PANTHER" id="PTHR10846:SF8">
    <property type="entry name" value="INNER MEMBRANE PROTEIN YRBG"/>
    <property type="match status" value="1"/>
</dbReference>
<feature type="transmembrane region" description="Helical" evidence="5">
    <location>
        <begin position="129"/>
        <end position="148"/>
    </location>
</feature>
<dbReference type="Pfam" id="PF01699">
    <property type="entry name" value="Na_Ca_ex"/>
    <property type="match status" value="2"/>
</dbReference>
<keyword evidence="8" id="KW-1185">Reference proteome</keyword>
<keyword evidence="3 5" id="KW-1133">Transmembrane helix</keyword>
<dbReference type="Gene3D" id="6.10.280.80">
    <property type="entry name" value="NCX, peripheral helical region"/>
    <property type="match status" value="1"/>
</dbReference>